<proteinExistence type="predicted"/>
<organism evidence="2 3">
    <name type="scientific">Symbiodinium necroappetens</name>
    <dbReference type="NCBI Taxonomy" id="1628268"/>
    <lineage>
        <taxon>Eukaryota</taxon>
        <taxon>Sar</taxon>
        <taxon>Alveolata</taxon>
        <taxon>Dinophyceae</taxon>
        <taxon>Suessiales</taxon>
        <taxon>Symbiodiniaceae</taxon>
        <taxon>Symbiodinium</taxon>
    </lineage>
</organism>
<evidence type="ECO:0008006" key="4">
    <source>
        <dbReference type="Google" id="ProtNLM"/>
    </source>
</evidence>
<evidence type="ECO:0000256" key="1">
    <source>
        <dbReference type="SAM" id="MobiDB-lite"/>
    </source>
</evidence>
<name>A0A812P2L9_9DINO</name>
<feature type="compositionally biased region" description="Polar residues" evidence="1">
    <location>
        <begin position="411"/>
        <end position="423"/>
    </location>
</feature>
<evidence type="ECO:0000313" key="3">
    <source>
        <dbReference type="Proteomes" id="UP000601435"/>
    </source>
</evidence>
<feature type="non-terminal residue" evidence="2">
    <location>
        <position position="1"/>
    </location>
</feature>
<feature type="compositionally biased region" description="Low complexity" evidence="1">
    <location>
        <begin position="21"/>
        <end position="38"/>
    </location>
</feature>
<feature type="region of interest" description="Disordered" evidence="1">
    <location>
        <begin position="1"/>
        <end position="61"/>
    </location>
</feature>
<dbReference type="EMBL" id="CAJNJA010013305">
    <property type="protein sequence ID" value="CAE7318025.1"/>
    <property type="molecule type" value="Genomic_DNA"/>
</dbReference>
<comment type="caution">
    <text evidence="2">The sequence shown here is derived from an EMBL/GenBank/DDBJ whole genome shotgun (WGS) entry which is preliminary data.</text>
</comment>
<gene>
    <name evidence="2" type="ORF">SNEC2469_LOCUS7950</name>
</gene>
<protein>
    <recommendedName>
        <fullName evidence="4">Sfi1 spindle body domain-containing protein</fullName>
    </recommendedName>
</protein>
<feature type="compositionally biased region" description="Polar residues" evidence="1">
    <location>
        <begin position="453"/>
        <end position="470"/>
    </location>
</feature>
<sequence length="470" mass="52571">MSRLVAPKLLIPSLGQGERGAGSPAEFESAPSESRPSSNLATSQNRPLHPRCDGHAPRPIASIESFSSRSDSKDSSLPLPFSQRPDPLHSAWSAESEVVSQADPISPSSALGGAISTFGAPAEWWHDSIILGRLSALALRYFATKAVKKPWKAWLRYLDAVRHKEESRLRSQLQLALRLWRRRTVWHGRRLAPKRPLLLALQRIAQTHLAPVWGRLRQAVFAQRDVERRLRVLHLIRRKMMETMAQVHYYQSLLRLGLAALWLAVKVRDTSSSSVASAPVAVCSTRHTHVQQVLSRAWRRWRFATRMWLSSAQYRERELEAWLTGECSTPRSMILAEAFESLPVAETERPVSATAMSSPSPDIVRRHPFLAEGSSGLQVQAEVEPLLLQDDQAMDAGTLGRQAWLQRSRKLSTAQRSRQLSQVSGKSSKGKDLDKHRRHSSEDSGAGLATPSVPDNRQQRTYSNQSSDAE</sequence>
<accession>A0A812P2L9</accession>
<dbReference type="AlphaFoldDB" id="A0A812P2L9"/>
<feature type="region of interest" description="Disordered" evidence="1">
    <location>
        <begin position="410"/>
        <end position="470"/>
    </location>
</feature>
<reference evidence="2" key="1">
    <citation type="submission" date="2021-02" db="EMBL/GenBank/DDBJ databases">
        <authorList>
            <person name="Dougan E. K."/>
            <person name="Rhodes N."/>
            <person name="Thang M."/>
            <person name="Chan C."/>
        </authorList>
    </citation>
    <scope>NUCLEOTIDE SEQUENCE</scope>
</reference>
<keyword evidence="3" id="KW-1185">Reference proteome</keyword>
<dbReference type="Proteomes" id="UP000601435">
    <property type="component" value="Unassembled WGS sequence"/>
</dbReference>
<dbReference type="OrthoDB" id="446419at2759"/>
<evidence type="ECO:0000313" key="2">
    <source>
        <dbReference type="EMBL" id="CAE7318025.1"/>
    </source>
</evidence>